<dbReference type="InterPro" id="IPR011048">
    <property type="entry name" value="Haem_d1_sf"/>
</dbReference>
<evidence type="ECO:0000313" key="3">
    <source>
        <dbReference type="Proteomes" id="UP000647172"/>
    </source>
</evidence>
<dbReference type="Gene3D" id="2.130.10.10">
    <property type="entry name" value="YVTN repeat-like/Quinoprotein amine dehydrogenase"/>
    <property type="match status" value="1"/>
</dbReference>
<organism evidence="2 3">
    <name type="scientific">Actinoplanes nipponensis</name>
    <dbReference type="NCBI Taxonomy" id="135950"/>
    <lineage>
        <taxon>Bacteria</taxon>
        <taxon>Bacillati</taxon>
        <taxon>Actinomycetota</taxon>
        <taxon>Actinomycetes</taxon>
        <taxon>Micromonosporales</taxon>
        <taxon>Micromonosporaceae</taxon>
        <taxon>Actinoplanes</taxon>
    </lineage>
</organism>
<dbReference type="InterPro" id="IPR015943">
    <property type="entry name" value="WD40/YVTN_repeat-like_dom_sf"/>
</dbReference>
<dbReference type="SUPFAM" id="SSF50998">
    <property type="entry name" value="Quinoprotein alcohol dehydrogenase-like"/>
    <property type="match status" value="1"/>
</dbReference>
<name>A0A919JKY0_9ACTN</name>
<feature type="domain" description="Pyrrolo-quinoline quinone repeat" evidence="1">
    <location>
        <begin position="47"/>
        <end position="287"/>
    </location>
</feature>
<dbReference type="SUPFAM" id="SSF51004">
    <property type="entry name" value="C-terminal (heme d1) domain of cytochrome cd1-nitrite reductase"/>
    <property type="match status" value="1"/>
</dbReference>
<dbReference type="AlphaFoldDB" id="A0A919JKY0"/>
<evidence type="ECO:0000259" key="1">
    <source>
        <dbReference type="Pfam" id="PF13360"/>
    </source>
</evidence>
<dbReference type="SMART" id="SM00564">
    <property type="entry name" value="PQQ"/>
    <property type="match status" value="3"/>
</dbReference>
<gene>
    <name evidence="2" type="ORF">Ani05nite_64380</name>
</gene>
<dbReference type="InterPro" id="IPR011047">
    <property type="entry name" value="Quinoprotein_ADH-like_sf"/>
</dbReference>
<reference evidence="2" key="1">
    <citation type="submission" date="2021-01" db="EMBL/GenBank/DDBJ databases">
        <title>Whole genome shotgun sequence of Actinoplanes nipponensis NBRC 14063.</title>
        <authorList>
            <person name="Komaki H."/>
            <person name="Tamura T."/>
        </authorList>
    </citation>
    <scope>NUCLEOTIDE SEQUENCE</scope>
    <source>
        <strain evidence="2">NBRC 14063</strain>
    </source>
</reference>
<dbReference type="EMBL" id="BOMQ01000077">
    <property type="protein sequence ID" value="GIE52904.1"/>
    <property type="molecule type" value="Genomic_DNA"/>
</dbReference>
<comment type="caution">
    <text evidence="2">The sequence shown here is derived from an EMBL/GenBank/DDBJ whole genome shotgun (WGS) entry which is preliminary data.</text>
</comment>
<keyword evidence="3" id="KW-1185">Reference proteome</keyword>
<protein>
    <recommendedName>
        <fullName evidence="1">Pyrrolo-quinoline quinone repeat domain-containing protein</fullName>
    </recommendedName>
</protein>
<accession>A0A919JKY0</accession>
<dbReference type="Pfam" id="PF13360">
    <property type="entry name" value="PQQ_2"/>
    <property type="match status" value="2"/>
</dbReference>
<evidence type="ECO:0000313" key="2">
    <source>
        <dbReference type="EMBL" id="GIE52904.1"/>
    </source>
</evidence>
<proteinExistence type="predicted"/>
<sequence length="469" mass="50187">MPVDLDDLFATLGRHADTIPLATAGSARQRGRQRTRTRALVAAAAAVCLVAAGTGAALHRQEHEAAPVLAPVGSPIEFGGQARSSSAVGADGRLYTAWQTLDGRIRMTAAELSTGARAWPVREIGRRTDTLRNVSAVAPGVVVVLGHANGVSPDSTLYFFDPADGRQRWSVPIDARDDLVPHTSGLVLMSAATGRTESLDWATGAKRWELPPPADRPVRTLGTYRDENWALVLGRPITFTDDRLVQVTAAGKVQVRDIATGALRHTVVSVPPDKDPRTFLAYGDRLYNDEHECCDNRGYRIRMTDLSSARGGSTVVRTGSAGHEVEMLQACGDQRVCVSDQDRGGEATVTVLDRATGRQVWQVPAPDGAYAATVPGYTLIAGPEGDRVIYDRDGRRVWTTSAASVDWLDADTLLLLPTFQDGPVSKVSMPDGKVTVLGDAPPASDACVTTPERLACPVITSLRIWRLTG</sequence>
<dbReference type="InterPro" id="IPR002372">
    <property type="entry name" value="PQQ_rpt_dom"/>
</dbReference>
<feature type="domain" description="Pyrrolo-quinoline quinone repeat" evidence="1">
    <location>
        <begin position="346"/>
        <end position="424"/>
    </location>
</feature>
<dbReference type="Proteomes" id="UP000647172">
    <property type="component" value="Unassembled WGS sequence"/>
</dbReference>
<dbReference type="InterPro" id="IPR018391">
    <property type="entry name" value="PQQ_b-propeller_rpt"/>
</dbReference>
<dbReference type="RefSeq" id="WP_203774630.1">
    <property type="nucleotide sequence ID" value="NZ_BAAAYJ010000022.1"/>
</dbReference>